<feature type="non-terminal residue" evidence="2">
    <location>
        <position position="1"/>
    </location>
</feature>
<feature type="compositionally biased region" description="Basic residues" evidence="1">
    <location>
        <begin position="200"/>
        <end position="216"/>
    </location>
</feature>
<gene>
    <name evidence="2" type="ORF">AVDCRST_MAG54-2160</name>
</gene>
<protein>
    <submittedName>
        <fullName evidence="2">Two-component transcriptional response regulator, LuxR family</fullName>
    </submittedName>
</protein>
<feature type="compositionally biased region" description="Low complexity" evidence="1">
    <location>
        <begin position="68"/>
        <end position="80"/>
    </location>
</feature>
<feature type="compositionally biased region" description="Basic residues" evidence="1">
    <location>
        <begin position="136"/>
        <end position="153"/>
    </location>
</feature>
<sequence>DRHPRPRPRHRPPRRGAHRPRRRPRDRPPRPALGARARAPVRHRRRGLQRRRGARRRRAPAPDDRAARPQALDQLRLRGPAPVPPADPGAPGRRGAGAHDVPRRPAGRRGGARRRAGLRRQGRRHHRADQRDPRRVPRRVGVRLPLGRRRRPLAQRPAGPRRPAHRPRARRAAPARPRHVQPDHRPRALHLRDDGEVPRRQPHAQARRHPPRRGRLRRLEDGAHL</sequence>
<dbReference type="EMBL" id="CADCTH010000285">
    <property type="protein sequence ID" value="CAA9254447.1"/>
    <property type="molecule type" value="Genomic_DNA"/>
</dbReference>
<name>A0A6J4IME8_9PSEU</name>
<evidence type="ECO:0000256" key="1">
    <source>
        <dbReference type="SAM" id="MobiDB-lite"/>
    </source>
</evidence>
<reference evidence="2" key="1">
    <citation type="submission" date="2020-02" db="EMBL/GenBank/DDBJ databases">
        <authorList>
            <person name="Meier V. D."/>
        </authorList>
    </citation>
    <scope>NUCLEOTIDE SEQUENCE</scope>
    <source>
        <strain evidence="2">AVDCRST_MAG54</strain>
    </source>
</reference>
<feature type="non-terminal residue" evidence="2">
    <location>
        <position position="225"/>
    </location>
</feature>
<dbReference type="AlphaFoldDB" id="A0A6J4IME8"/>
<feature type="compositionally biased region" description="Basic residues" evidence="1">
    <location>
        <begin position="162"/>
        <end position="179"/>
    </location>
</feature>
<feature type="compositionally biased region" description="Basic residues" evidence="1">
    <location>
        <begin position="105"/>
        <end position="128"/>
    </location>
</feature>
<evidence type="ECO:0000313" key="2">
    <source>
        <dbReference type="EMBL" id="CAA9254447.1"/>
    </source>
</evidence>
<feature type="region of interest" description="Disordered" evidence="1">
    <location>
        <begin position="1"/>
        <end position="225"/>
    </location>
</feature>
<feature type="compositionally biased region" description="Basic residues" evidence="1">
    <location>
        <begin position="1"/>
        <end position="25"/>
    </location>
</feature>
<proteinExistence type="predicted"/>
<feature type="compositionally biased region" description="Basic and acidic residues" evidence="1">
    <location>
        <begin position="180"/>
        <end position="199"/>
    </location>
</feature>
<accession>A0A6J4IME8</accession>
<organism evidence="2">
    <name type="scientific">uncultured Actinomycetospora sp</name>
    <dbReference type="NCBI Taxonomy" id="1135996"/>
    <lineage>
        <taxon>Bacteria</taxon>
        <taxon>Bacillati</taxon>
        <taxon>Actinomycetota</taxon>
        <taxon>Actinomycetes</taxon>
        <taxon>Pseudonocardiales</taxon>
        <taxon>Pseudonocardiaceae</taxon>
        <taxon>Actinomycetospora</taxon>
        <taxon>environmental samples</taxon>
    </lineage>
</organism>
<feature type="compositionally biased region" description="Basic residues" evidence="1">
    <location>
        <begin position="39"/>
        <end position="59"/>
    </location>
</feature>